<name>A0A3R9LL52_9ENTR</name>
<evidence type="ECO:0000313" key="4">
    <source>
        <dbReference type="Proteomes" id="UP000275331"/>
    </source>
</evidence>
<accession>A0A3R9LL52</accession>
<comment type="caution">
    <text evidence="3">The sequence shown here is derived from an EMBL/GenBank/DDBJ whole genome shotgun (WGS) entry which is preliminary data.</text>
</comment>
<gene>
    <name evidence="3" type="ORF">EGT71_14840</name>
    <name evidence="2" type="ORF">EGT71_19685</name>
</gene>
<keyword evidence="1" id="KW-0812">Transmembrane</keyword>
<reference evidence="3 4" key="1">
    <citation type="submission" date="2018-10" db="EMBL/GenBank/DDBJ databases">
        <title>Transmission dynamics of multidrug resistant bacteria on intensive care unit surfaces.</title>
        <authorList>
            <person name="D'Souza A.W."/>
            <person name="Potter R.F."/>
            <person name="Wallace M."/>
            <person name="Shupe A."/>
            <person name="Patel S."/>
            <person name="Sun S."/>
            <person name="Gul D."/>
            <person name="Kwon J.H."/>
            <person name="Andleeb S."/>
            <person name="Burnham C.-A.D."/>
            <person name="Dantas G."/>
        </authorList>
    </citation>
    <scope>NUCLEOTIDE SEQUENCE [LARGE SCALE GENOMIC DNA]</scope>
    <source>
        <strain evidence="3 4">AS_373</strain>
    </source>
</reference>
<dbReference type="OrthoDB" id="6487448at2"/>
<dbReference type="EMBL" id="RHXB01000010">
    <property type="protein sequence ID" value="RSE24451.1"/>
    <property type="molecule type" value="Genomic_DNA"/>
</dbReference>
<dbReference type="Pfam" id="PF16083">
    <property type="entry name" value="Phage_holin_3_3"/>
    <property type="match status" value="1"/>
</dbReference>
<protein>
    <submittedName>
        <fullName evidence="3">Holin</fullName>
    </submittedName>
</protein>
<dbReference type="AlphaFoldDB" id="A0A3R9LL52"/>
<organism evidence="3 4">
    <name type="scientific">Atlantibacter subterraneus</name>
    <dbReference type="NCBI Taxonomy" id="255519"/>
    <lineage>
        <taxon>Bacteria</taxon>
        <taxon>Pseudomonadati</taxon>
        <taxon>Pseudomonadota</taxon>
        <taxon>Gammaproteobacteria</taxon>
        <taxon>Enterobacterales</taxon>
        <taxon>Enterobacteriaceae</taxon>
        <taxon>Atlantibacter</taxon>
    </lineage>
</organism>
<evidence type="ECO:0000256" key="1">
    <source>
        <dbReference type="SAM" id="Phobius"/>
    </source>
</evidence>
<dbReference type="RefSeq" id="WP_125294000.1">
    <property type="nucleotide sequence ID" value="NZ_RHWZ01000008.1"/>
</dbReference>
<dbReference type="EMBL" id="RHXB01000015">
    <property type="protein sequence ID" value="RSE22998.1"/>
    <property type="molecule type" value="Genomic_DNA"/>
</dbReference>
<keyword evidence="1" id="KW-0472">Membrane</keyword>
<keyword evidence="1" id="KW-1133">Transmembrane helix</keyword>
<dbReference type="Proteomes" id="UP000275331">
    <property type="component" value="Unassembled WGS sequence"/>
</dbReference>
<sequence length="106" mass="11372">MPMPWKNQPDLLSMLVALLMTTLGAIASYANRVIKGERFSWLVLLLQVIVSIFAGSLMILAGIHYMWPLEVTGGICGLAGWSGPALIKALEARFLSKAGDANAGNQ</sequence>
<feature type="transmembrane region" description="Helical" evidence="1">
    <location>
        <begin position="42"/>
        <end position="65"/>
    </location>
</feature>
<proteinExistence type="predicted"/>
<evidence type="ECO:0000313" key="2">
    <source>
        <dbReference type="EMBL" id="RSE22998.1"/>
    </source>
</evidence>
<dbReference type="InterPro" id="IPR032126">
    <property type="entry name" value="LydA_holin"/>
</dbReference>
<feature type="transmembrane region" description="Helical" evidence="1">
    <location>
        <begin position="12"/>
        <end position="30"/>
    </location>
</feature>
<evidence type="ECO:0000313" key="3">
    <source>
        <dbReference type="EMBL" id="RSE24451.1"/>
    </source>
</evidence>